<proteinExistence type="predicted"/>
<protein>
    <submittedName>
        <fullName evidence="2">Extracellular lipase (EC)</fullName>
        <ecNumber evidence="2">3.1.1.3</ecNumber>
    </submittedName>
</protein>
<organism evidence="2">
    <name type="scientific">Ganoderma boninense</name>
    <dbReference type="NCBI Taxonomy" id="34458"/>
    <lineage>
        <taxon>Eukaryota</taxon>
        <taxon>Fungi</taxon>
        <taxon>Dikarya</taxon>
        <taxon>Basidiomycota</taxon>
        <taxon>Agaricomycotina</taxon>
        <taxon>Agaricomycetes</taxon>
        <taxon>Polyporales</taxon>
        <taxon>Polyporaceae</taxon>
        <taxon>Ganoderma</taxon>
    </lineage>
</organism>
<accession>A0A5K1K8D2</accession>
<reference evidence="2" key="1">
    <citation type="submission" date="2019-10" db="EMBL/GenBank/DDBJ databases">
        <authorList>
            <person name="Nor Muhammad N."/>
        </authorList>
    </citation>
    <scope>NUCLEOTIDE SEQUENCE</scope>
</reference>
<dbReference type="EC" id="3.1.1.3" evidence="2"/>
<dbReference type="GO" id="GO:0004806">
    <property type="term" value="F:triacylglycerol lipase activity"/>
    <property type="evidence" value="ECO:0007669"/>
    <property type="project" value="UniProtKB-EC"/>
</dbReference>
<evidence type="ECO:0000313" key="2">
    <source>
        <dbReference type="EMBL" id="VWP02587.1"/>
    </source>
</evidence>
<keyword evidence="2" id="KW-0378">Hydrolase</keyword>
<dbReference type="EMBL" id="LR730336">
    <property type="protein sequence ID" value="VWP02587.1"/>
    <property type="molecule type" value="Genomic_DNA"/>
</dbReference>
<dbReference type="Gene3D" id="3.50.50.60">
    <property type="entry name" value="FAD/NAD(P)-binding domain"/>
    <property type="match status" value="1"/>
</dbReference>
<name>A0A5K1K8D2_9APHY</name>
<gene>
    <name evidence="2" type="primary">Q6WER3</name>
</gene>
<sequence>MNPYGAGWHLDRACFDEMLREACGIMLLKGKSGTIRRMDMDVEGTAHSRWFGREADIRFAESNAKETFRAKWLVDTTGRKASVAQKIGATTRKHSDLLAFYIVLESVDADPDFAGSDNDTRTLIEAAANGWWYSARLPHRKRLVMYTTSPSNPTARVARSAAGFLDLIHSDTKHISRALLGTPQPDVPSADSSESTVSVPLYELPPGTKFTRCTTAASSILEPYASWEPQHTARDESESGTGQDRHGRGWHLPWVRASTELRPSPTDDGSRLRLEGGSVVDEIRRAYEDVRKKYEEGRAYYYSIITRFEAPGKGNEGNGRGF</sequence>
<feature type="compositionally biased region" description="Basic and acidic residues" evidence="1">
    <location>
        <begin position="231"/>
        <end position="247"/>
    </location>
</feature>
<dbReference type="Gene3D" id="3.30.9.100">
    <property type="match status" value="1"/>
</dbReference>
<dbReference type="InterPro" id="IPR036188">
    <property type="entry name" value="FAD/NAD-bd_sf"/>
</dbReference>
<evidence type="ECO:0000256" key="1">
    <source>
        <dbReference type="SAM" id="MobiDB-lite"/>
    </source>
</evidence>
<feature type="region of interest" description="Disordered" evidence="1">
    <location>
        <begin position="224"/>
        <end position="250"/>
    </location>
</feature>
<dbReference type="AlphaFoldDB" id="A0A5K1K8D2"/>